<sequence length="274" mass="29971">MSIVRRDADALQQLSRSELQFLAHKEGIKANQKSVVIIQQLLEKHPKGVPRQATPKPSAALVKSLLSGKVGPSNVGREEPDTSTSNVVGSSSSRLVVDSIVRVPTVPPTIATVPTSASPARPKRQLGKSQATHQHRTRADIEQWQTTNARAAGADTGPSVMNPSAKRARVSANVTEIPTQPAKKQKIGPGPKDVRYVLCQLSKNINYLPHYERTLRNMTSVLGEAKEICDNLEKEIDAMCMFRWLVEEDVVRKMKQDKSLVDGTTSLGSNDLKN</sequence>
<evidence type="ECO:0000313" key="3">
    <source>
        <dbReference type="Proteomes" id="UP000054988"/>
    </source>
</evidence>
<reference evidence="2 3" key="1">
    <citation type="submission" date="2015-12" db="EMBL/GenBank/DDBJ databases">
        <title>Draft genome sequence of Moniliophthora roreri, the causal agent of frosty pod rot of cacao.</title>
        <authorList>
            <person name="Aime M.C."/>
            <person name="Diaz-Valderrama J.R."/>
            <person name="Kijpornyongpan T."/>
            <person name="Phillips-Mora W."/>
        </authorList>
    </citation>
    <scope>NUCLEOTIDE SEQUENCE [LARGE SCALE GENOMIC DNA]</scope>
    <source>
        <strain evidence="2 3">MCA 2952</strain>
    </source>
</reference>
<evidence type="ECO:0000256" key="1">
    <source>
        <dbReference type="SAM" id="MobiDB-lite"/>
    </source>
</evidence>
<dbReference type="AlphaFoldDB" id="A0A0W0F187"/>
<proteinExistence type="predicted"/>
<organism evidence="2 3">
    <name type="scientific">Moniliophthora roreri</name>
    <name type="common">Frosty pod rot fungus</name>
    <name type="synonym">Monilia roreri</name>
    <dbReference type="NCBI Taxonomy" id="221103"/>
    <lineage>
        <taxon>Eukaryota</taxon>
        <taxon>Fungi</taxon>
        <taxon>Dikarya</taxon>
        <taxon>Basidiomycota</taxon>
        <taxon>Agaricomycotina</taxon>
        <taxon>Agaricomycetes</taxon>
        <taxon>Agaricomycetidae</taxon>
        <taxon>Agaricales</taxon>
        <taxon>Marasmiineae</taxon>
        <taxon>Marasmiaceae</taxon>
        <taxon>Moniliophthora</taxon>
    </lineage>
</organism>
<accession>A0A0W0F187</accession>
<evidence type="ECO:0000313" key="2">
    <source>
        <dbReference type="EMBL" id="KTB30020.1"/>
    </source>
</evidence>
<protein>
    <submittedName>
        <fullName evidence="2">Uncharacterized protein</fullName>
    </submittedName>
</protein>
<name>A0A0W0F187_MONRR</name>
<dbReference type="Proteomes" id="UP000054988">
    <property type="component" value="Unassembled WGS sequence"/>
</dbReference>
<dbReference type="EMBL" id="LATX01002400">
    <property type="protein sequence ID" value="KTB30020.1"/>
    <property type="molecule type" value="Genomic_DNA"/>
</dbReference>
<gene>
    <name evidence="2" type="ORF">WG66_17400</name>
</gene>
<feature type="compositionally biased region" description="Low complexity" evidence="1">
    <location>
        <begin position="111"/>
        <end position="120"/>
    </location>
</feature>
<comment type="caution">
    <text evidence="2">The sequence shown here is derived from an EMBL/GenBank/DDBJ whole genome shotgun (WGS) entry which is preliminary data.</text>
</comment>
<feature type="region of interest" description="Disordered" evidence="1">
    <location>
        <begin position="111"/>
        <end position="139"/>
    </location>
</feature>
<feature type="region of interest" description="Disordered" evidence="1">
    <location>
        <begin position="68"/>
        <end position="90"/>
    </location>
</feature>